<feature type="transmembrane region" description="Helical" evidence="2">
    <location>
        <begin position="331"/>
        <end position="358"/>
    </location>
</feature>
<dbReference type="AlphaFoldDB" id="A0A5N5TPW1"/>
<sequence>MMASLGHLSDDELRSKLKEYGINSPVTANTRTVLLKKLNHIISSKVNEPINSQSRSSYKDSTNNSNADGPVPKGVRSSRHTRKDVFLIDESPVRVSPRSRVSINKKNSGPTTSKSTILGSRRTNLSGFSSDEDDTDAIFENTHKRGIRKFNIEDGHDSSRTQNLSEGLSFGKKLPVVRKRTEYSPSFKEVKQSSRSINYEDSLDSESEPEISNERNSLRLKSNSVKYFNAGKNFFNNDVFPRHEDNYISHSRLPLNSKLKNDQNSYEFQNNESFYGGKDPGEITSPDDIVFQEPINNTNSISNNISNYYGQNPLGKVKSLFLEHCSIDKEFWLPSVPILLVILLALFFCFLGICYVSIHTPLGPSKFFSFLNIFQVFQHKERVSAINGPTSAEEEFITGKKRDVFPVCEHETKADCLSTLEMEKVPQILGLLGNVIVPALSHHSGLYQCGKASLQYLTVKEMLELVRKELPSSRDPVIMLGLQGLGKLVTFNPHWGLIAVREVADDSARSLDAAELKGFGLSSNPIEIWCLLKFSLHNLLCFIFVVLVGVFALWIAYKTYIYFLKQAEEVEQKSYELVEQILEVLENSCGTSGKDFIAVYREVRSVGGEDCEVWRWVSGAPRSPVSCSKNAFELDSNHQPEKVWQGQAFESLETTQNVPHVSPTSCLKIRNMFDCEIEFGDHWPSRIQDSLLEKCEGITITHVAVDKASKEGCVYVKCGSPAEAGKAYRALHGWWFDASVIF</sequence>
<dbReference type="OrthoDB" id="118234at2759"/>
<evidence type="ECO:0000259" key="3">
    <source>
        <dbReference type="PROSITE" id="PS50954"/>
    </source>
</evidence>
<gene>
    <name evidence="4" type="primary">LEMD3</name>
    <name evidence="4" type="ORF">Anas_02922</name>
</gene>
<dbReference type="Gene3D" id="1.10.720.40">
    <property type="match status" value="1"/>
</dbReference>
<dbReference type="PANTHER" id="PTHR13428:SF12">
    <property type="entry name" value="INNER NUCLEAR MEMBRANE PROTEIN MAN1"/>
    <property type="match status" value="1"/>
</dbReference>
<feature type="region of interest" description="Disordered" evidence="1">
    <location>
        <begin position="182"/>
        <end position="215"/>
    </location>
</feature>
<feature type="compositionally biased region" description="Polar residues" evidence="1">
    <location>
        <begin position="49"/>
        <end position="67"/>
    </location>
</feature>
<keyword evidence="2" id="KW-0472">Membrane</keyword>
<dbReference type="CDD" id="cd12934">
    <property type="entry name" value="LEM"/>
    <property type="match status" value="1"/>
</dbReference>
<dbReference type="InterPro" id="IPR003887">
    <property type="entry name" value="LEM_dom"/>
</dbReference>
<feature type="transmembrane region" description="Helical" evidence="2">
    <location>
        <begin position="539"/>
        <end position="557"/>
    </location>
</feature>
<dbReference type="PANTHER" id="PTHR13428">
    <property type="entry name" value="INNER NUCLEAR MEMBRANE PROTEIN MAN1 LEM DOMAIN CONTAINING PROTEIN"/>
    <property type="match status" value="1"/>
</dbReference>
<evidence type="ECO:0000313" key="5">
    <source>
        <dbReference type="Proteomes" id="UP000326759"/>
    </source>
</evidence>
<keyword evidence="2" id="KW-1133">Transmembrane helix</keyword>
<keyword evidence="2" id="KW-0812">Transmembrane</keyword>
<proteinExistence type="predicted"/>
<evidence type="ECO:0000256" key="1">
    <source>
        <dbReference type="SAM" id="MobiDB-lite"/>
    </source>
</evidence>
<keyword evidence="5" id="KW-1185">Reference proteome</keyword>
<dbReference type="Proteomes" id="UP000326759">
    <property type="component" value="Unassembled WGS sequence"/>
</dbReference>
<comment type="caution">
    <text evidence="4">The sequence shown here is derived from an EMBL/GenBank/DDBJ whole genome shotgun (WGS) entry which is preliminary data.</text>
</comment>
<feature type="compositionally biased region" description="Polar residues" evidence="1">
    <location>
        <begin position="104"/>
        <end position="129"/>
    </location>
</feature>
<dbReference type="SUPFAM" id="SSF54928">
    <property type="entry name" value="RNA-binding domain, RBD"/>
    <property type="match status" value="1"/>
</dbReference>
<protein>
    <submittedName>
        <fullName evidence="4">Inner nuclear membrane protein Man1</fullName>
    </submittedName>
</protein>
<dbReference type="GO" id="GO:0031490">
    <property type="term" value="F:chromatin DNA binding"/>
    <property type="evidence" value="ECO:0007669"/>
    <property type="project" value="TreeGrafter"/>
</dbReference>
<evidence type="ECO:0000256" key="2">
    <source>
        <dbReference type="SAM" id="Phobius"/>
    </source>
</evidence>
<dbReference type="PROSITE" id="PS50954">
    <property type="entry name" value="LEM"/>
    <property type="match status" value="1"/>
</dbReference>
<dbReference type="EMBL" id="SEYY01000010">
    <property type="protein sequence ID" value="KAB7508215.1"/>
    <property type="molecule type" value="Genomic_DNA"/>
</dbReference>
<dbReference type="Gene3D" id="3.30.70.330">
    <property type="match status" value="1"/>
</dbReference>
<evidence type="ECO:0000313" key="4">
    <source>
        <dbReference type="EMBL" id="KAB7508215.1"/>
    </source>
</evidence>
<feature type="compositionally biased region" description="Acidic residues" evidence="1">
    <location>
        <begin position="201"/>
        <end position="211"/>
    </location>
</feature>
<dbReference type="GO" id="GO:0006998">
    <property type="term" value="P:nuclear envelope organization"/>
    <property type="evidence" value="ECO:0007669"/>
    <property type="project" value="TreeGrafter"/>
</dbReference>
<dbReference type="InterPro" id="IPR052277">
    <property type="entry name" value="INM_ESCRT-Associated"/>
</dbReference>
<dbReference type="InterPro" id="IPR035979">
    <property type="entry name" value="RBD_domain_sf"/>
</dbReference>
<dbReference type="InterPro" id="IPR011015">
    <property type="entry name" value="LEM/LEM-like_dom_sf"/>
</dbReference>
<dbReference type="Pfam" id="PF03020">
    <property type="entry name" value="LEM"/>
    <property type="match status" value="1"/>
</dbReference>
<dbReference type="GO" id="GO:0030514">
    <property type="term" value="P:negative regulation of BMP signaling pathway"/>
    <property type="evidence" value="ECO:0007669"/>
    <property type="project" value="TreeGrafter"/>
</dbReference>
<feature type="region of interest" description="Disordered" evidence="1">
    <location>
        <begin position="49"/>
        <end position="129"/>
    </location>
</feature>
<feature type="domain" description="LEM" evidence="3">
    <location>
        <begin position="2"/>
        <end position="45"/>
    </location>
</feature>
<organism evidence="4 5">
    <name type="scientific">Armadillidium nasatum</name>
    <dbReference type="NCBI Taxonomy" id="96803"/>
    <lineage>
        <taxon>Eukaryota</taxon>
        <taxon>Metazoa</taxon>
        <taxon>Ecdysozoa</taxon>
        <taxon>Arthropoda</taxon>
        <taxon>Crustacea</taxon>
        <taxon>Multicrustacea</taxon>
        <taxon>Malacostraca</taxon>
        <taxon>Eumalacostraca</taxon>
        <taxon>Peracarida</taxon>
        <taxon>Isopoda</taxon>
        <taxon>Oniscidea</taxon>
        <taxon>Crinocheta</taxon>
        <taxon>Armadillidiidae</taxon>
        <taxon>Armadillidium</taxon>
    </lineage>
</organism>
<dbReference type="InterPro" id="IPR012677">
    <property type="entry name" value="Nucleotide-bd_a/b_plait_sf"/>
</dbReference>
<accession>A0A5N5TPW1</accession>
<dbReference type="SMART" id="SM00540">
    <property type="entry name" value="LEM"/>
    <property type="match status" value="1"/>
</dbReference>
<reference evidence="4 5" key="1">
    <citation type="journal article" date="2019" name="PLoS Biol.">
        <title>Sex chromosomes control vertical transmission of feminizing Wolbachia symbionts in an isopod.</title>
        <authorList>
            <person name="Becking T."/>
            <person name="Chebbi M.A."/>
            <person name="Giraud I."/>
            <person name="Moumen B."/>
            <person name="Laverre T."/>
            <person name="Caubet Y."/>
            <person name="Peccoud J."/>
            <person name="Gilbert C."/>
            <person name="Cordaux R."/>
        </authorList>
    </citation>
    <scope>NUCLEOTIDE SEQUENCE [LARGE SCALE GENOMIC DNA]</scope>
    <source>
        <strain evidence="4">ANa2</strain>
        <tissue evidence="4">Whole body excluding digestive tract and cuticle</tissue>
    </source>
</reference>
<name>A0A5N5TPW1_9CRUS</name>
<feature type="compositionally biased region" description="Low complexity" evidence="1">
    <location>
        <begin position="93"/>
        <end position="102"/>
    </location>
</feature>
<dbReference type="SUPFAM" id="SSF63451">
    <property type="entry name" value="LEM domain"/>
    <property type="match status" value="1"/>
</dbReference>